<protein>
    <submittedName>
        <fullName evidence="2">Uncharacterized protein</fullName>
    </submittedName>
</protein>
<evidence type="ECO:0000256" key="1">
    <source>
        <dbReference type="SAM" id="Coils"/>
    </source>
</evidence>
<dbReference type="RefSeq" id="WP_193992046.1">
    <property type="nucleotide sequence ID" value="NZ_JADEXP010000038.1"/>
</dbReference>
<organism evidence="2 3">
    <name type="scientific">Leptolyngbya cf. ectocarpi LEGE 11479</name>
    <dbReference type="NCBI Taxonomy" id="1828722"/>
    <lineage>
        <taxon>Bacteria</taxon>
        <taxon>Bacillati</taxon>
        <taxon>Cyanobacteriota</taxon>
        <taxon>Cyanophyceae</taxon>
        <taxon>Leptolyngbyales</taxon>
        <taxon>Leptolyngbyaceae</taxon>
        <taxon>Leptolyngbya group</taxon>
        <taxon>Leptolyngbya</taxon>
    </lineage>
</organism>
<keyword evidence="1" id="KW-0175">Coiled coil</keyword>
<sequence length="83" mass="9253">MTSPTDTATPQVSIEEITELITEFEKYRERLMRETLDAAKKAKMSKKETMARLEPELAQIEAALTQLRAQLATLVPETAADAS</sequence>
<proteinExistence type="predicted"/>
<evidence type="ECO:0000313" key="3">
    <source>
        <dbReference type="Proteomes" id="UP000615026"/>
    </source>
</evidence>
<comment type="caution">
    <text evidence="2">The sequence shown here is derived from an EMBL/GenBank/DDBJ whole genome shotgun (WGS) entry which is preliminary data.</text>
</comment>
<dbReference type="Proteomes" id="UP000615026">
    <property type="component" value="Unassembled WGS sequence"/>
</dbReference>
<reference evidence="2" key="1">
    <citation type="submission" date="2020-10" db="EMBL/GenBank/DDBJ databases">
        <authorList>
            <person name="Castelo-Branco R."/>
            <person name="Eusebio N."/>
            <person name="Adriana R."/>
            <person name="Vieira A."/>
            <person name="Brugerolle De Fraissinette N."/>
            <person name="Rezende De Castro R."/>
            <person name="Schneider M.P."/>
            <person name="Vasconcelos V."/>
            <person name="Leao P.N."/>
        </authorList>
    </citation>
    <scope>NUCLEOTIDE SEQUENCE</scope>
    <source>
        <strain evidence="2">LEGE 11479</strain>
    </source>
</reference>
<dbReference type="AlphaFoldDB" id="A0A928WZU2"/>
<keyword evidence="3" id="KW-1185">Reference proteome</keyword>
<name>A0A928WZU2_LEPEC</name>
<gene>
    <name evidence="2" type="ORF">IQ260_06775</name>
</gene>
<evidence type="ECO:0000313" key="2">
    <source>
        <dbReference type="EMBL" id="MBE9066352.1"/>
    </source>
</evidence>
<accession>A0A928WZU2</accession>
<dbReference type="EMBL" id="JADEXP010000038">
    <property type="protein sequence ID" value="MBE9066352.1"/>
    <property type="molecule type" value="Genomic_DNA"/>
</dbReference>
<feature type="coiled-coil region" evidence="1">
    <location>
        <begin position="14"/>
        <end position="70"/>
    </location>
</feature>